<organism evidence="1 2">
    <name type="scientific">Lactobacillus pasteurii DSM 23907 = CRBIP 24.76</name>
    <dbReference type="NCBI Taxonomy" id="1423790"/>
    <lineage>
        <taxon>Bacteria</taxon>
        <taxon>Bacillati</taxon>
        <taxon>Bacillota</taxon>
        <taxon>Bacilli</taxon>
        <taxon>Lactobacillales</taxon>
        <taxon>Lactobacillaceae</taxon>
        <taxon>Lactobacillus</taxon>
    </lineage>
</organism>
<name>I7JXX3_9LACO</name>
<dbReference type="OrthoDB" id="2194876at2"/>
<evidence type="ECO:0000313" key="2">
    <source>
        <dbReference type="Proteomes" id="UP000009311"/>
    </source>
</evidence>
<keyword evidence="2" id="KW-1185">Reference proteome</keyword>
<dbReference type="Proteomes" id="UP000009311">
    <property type="component" value="Unassembled WGS sequence"/>
</dbReference>
<dbReference type="AlphaFoldDB" id="I7JXX3"/>
<reference evidence="1 2" key="1">
    <citation type="submission" date="2012-06" db="EMBL/GenBank/DDBJ databases">
        <title>Draft Genome Sequence of Lactobacillus pasteurii CRBIP 24.76T.</title>
        <authorList>
            <person name="Cousin S."/>
            <person name="Bouchier C."/>
            <person name="Loux V."/>
            <person name="Ma L."/>
            <person name="Creno S."/>
            <person name="Bizet C."/>
            <person name="Clermont D."/>
        </authorList>
    </citation>
    <scope>NUCLEOTIDE SEQUENCE [LARGE SCALE GENOMIC DNA]</scope>
    <source>
        <strain evidence="2">CRBIP 24.76T</strain>
    </source>
</reference>
<evidence type="ECO:0000313" key="1">
    <source>
        <dbReference type="EMBL" id="CCI85025.1"/>
    </source>
</evidence>
<sequence>MKPAPRLRLIKSGLGLIFLLSLFVFTSSITVKAYGTYSGWQTQIIEEGGSDGTGPVHRSILGDSLGEYLMSGKITYARPIK</sequence>
<comment type="caution">
    <text evidence="1">The sequence shown here is derived from an EMBL/GenBank/DDBJ whole genome shotgun (WGS) entry which is preliminary data.</text>
</comment>
<accession>I7JXX3</accession>
<proteinExistence type="predicted"/>
<gene>
    <name evidence="1" type="ORF">BN53_02800</name>
</gene>
<protein>
    <submittedName>
        <fullName evidence="1">Uncharacterized protein</fullName>
    </submittedName>
</protein>
<dbReference type="EMBL" id="CAKD01000016">
    <property type="protein sequence ID" value="CCI85025.1"/>
    <property type="molecule type" value="Genomic_DNA"/>
</dbReference>
<dbReference type="RefSeq" id="WP_009559575.1">
    <property type="nucleotide sequence ID" value="NZ_AYZN01000015.1"/>
</dbReference>
<dbReference type="PATRIC" id="fig|1423790.3.peg.816"/>